<reference evidence="2" key="1">
    <citation type="submission" date="2019-12" db="EMBL/GenBank/DDBJ databases">
        <title>An insight into the sialome of adult female Ixodes ricinus ticks feeding for 6 days.</title>
        <authorList>
            <person name="Perner J."/>
            <person name="Ribeiro J.M.C."/>
        </authorList>
    </citation>
    <scope>NUCLEOTIDE SEQUENCE</scope>
    <source>
        <strain evidence="2">Semi-engorged</strain>
        <tissue evidence="2">Salivary glands</tissue>
    </source>
</reference>
<keyword evidence="1" id="KW-0472">Membrane</keyword>
<name>A0A6B0US10_IXORI</name>
<sequence length="131" mass="14243">MEYWQFEVDQAVVADAVGQALAACLALLVLLAGAQLVVEHAIWDGLVQRVALVEVFAHAVHVAQLLDVVRVEHAEAHLSDLHRGVGLAELFLHHPACWPLSARRRSSAIGALKQQLLPIQREIGVVTALLN</sequence>
<evidence type="ECO:0000313" key="2">
    <source>
        <dbReference type="EMBL" id="MXU92314.1"/>
    </source>
</evidence>
<dbReference type="EMBL" id="GIFC01010231">
    <property type="protein sequence ID" value="MXU92314.1"/>
    <property type="molecule type" value="Transcribed_RNA"/>
</dbReference>
<feature type="transmembrane region" description="Helical" evidence="1">
    <location>
        <begin position="20"/>
        <end position="38"/>
    </location>
</feature>
<evidence type="ECO:0000256" key="1">
    <source>
        <dbReference type="SAM" id="Phobius"/>
    </source>
</evidence>
<keyword evidence="1" id="KW-1133">Transmembrane helix</keyword>
<protein>
    <submittedName>
        <fullName evidence="2">Uncharacterized protein</fullName>
    </submittedName>
</protein>
<accession>A0A6B0US10</accession>
<organism evidence="2">
    <name type="scientific">Ixodes ricinus</name>
    <name type="common">Common tick</name>
    <name type="synonym">Acarus ricinus</name>
    <dbReference type="NCBI Taxonomy" id="34613"/>
    <lineage>
        <taxon>Eukaryota</taxon>
        <taxon>Metazoa</taxon>
        <taxon>Ecdysozoa</taxon>
        <taxon>Arthropoda</taxon>
        <taxon>Chelicerata</taxon>
        <taxon>Arachnida</taxon>
        <taxon>Acari</taxon>
        <taxon>Parasitiformes</taxon>
        <taxon>Ixodida</taxon>
        <taxon>Ixodoidea</taxon>
        <taxon>Ixodidae</taxon>
        <taxon>Ixodinae</taxon>
        <taxon>Ixodes</taxon>
    </lineage>
</organism>
<keyword evidence="1" id="KW-0812">Transmembrane</keyword>
<proteinExistence type="predicted"/>
<dbReference type="AlphaFoldDB" id="A0A6B0US10"/>